<dbReference type="AlphaFoldDB" id="A0AAN7D746"/>
<dbReference type="RefSeq" id="XP_064675751.1">
    <property type="nucleotide sequence ID" value="XM_064826694.1"/>
</dbReference>
<proteinExistence type="predicted"/>
<organism evidence="1 2">
    <name type="scientific">Mucor velutinosus</name>
    <dbReference type="NCBI Taxonomy" id="708070"/>
    <lineage>
        <taxon>Eukaryota</taxon>
        <taxon>Fungi</taxon>
        <taxon>Fungi incertae sedis</taxon>
        <taxon>Mucoromycota</taxon>
        <taxon>Mucoromycotina</taxon>
        <taxon>Mucoromycetes</taxon>
        <taxon>Mucorales</taxon>
        <taxon>Mucorineae</taxon>
        <taxon>Mucoraceae</taxon>
        <taxon>Mucor</taxon>
    </lineage>
</organism>
<sequence length="196" mass="22349">MFSNILTVTKVLFQQFQLTSSPNAFDPYQADQFYEELNQDVHAGSNSDFSLCDEEDMVLVDKMEDEKDVCFIHGYCIKQPSAKRMRLIVANAAKEIIKNISTGASSTCSTASSRKKKLQKKAMDLVYVEEKASVMRGYGVDFCPLFERPYDSNFCVDLSDRKNCRNADGEFENKYINIPMKSFSSLETENDSWELV</sequence>
<keyword evidence="2" id="KW-1185">Reference proteome</keyword>
<accession>A0AAN7D746</accession>
<name>A0AAN7D746_9FUNG</name>
<protein>
    <submittedName>
        <fullName evidence="1">N-acetyltransferase domain-containing protein</fullName>
    </submittedName>
</protein>
<dbReference type="GeneID" id="89951121"/>
<reference evidence="1 2" key="1">
    <citation type="submission" date="2022-11" db="EMBL/GenBank/DDBJ databases">
        <title>Mucor velutinosus strain NIH1002 WGS.</title>
        <authorList>
            <person name="Subramanian P."/>
            <person name="Mullikin J.C."/>
            <person name="Segre J.A."/>
            <person name="Zelazny A.M."/>
        </authorList>
    </citation>
    <scope>NUCLEOTIDE SEQUENCE [LARGE SCALE GENOMIC DNA]</scope>
    <source>
        <strain evidence="1 2">NIH1002</strain>
    </source>
</reference>
<dbReference type="Proteomes" id="UP001304243">
    <property type="component" value="Unassembled WGS sequence"/>
</dbReference>
<comment type="caution">
    <text evidence="1">The sequence shown here is derived from an EMBL/GenBank/DDBJ whole genome shotgun (WGS) entry which is preliminary data.</text>
</comment>
<evidence type="ECO:0000313" key="2">
    <source>
        <dbReference type="Proteomes" id="UP001304243"/>
    </source>
</evidence>
<dbReference type="EMBL" id="JASEJX010000039">
    <property type="protein sequence ID" value="KAK4509085.1"/>
    <property type="molecule type" value="Genomic_DNA"/>
</dbReference>
<gene>
    <name evidence="1" type="ORF">ATC70_007435</name>
</gene>
<evidence type="ECO:0000313" key="1">
    <source>
        <dbReference type="EMBL" id="KAK4509085.1"/>
    </source>
</evidence>